<sequence length="143" mass="15204">MLKPKVISQVLAQVTTGTVTAAILMNSSGSLLAFSAATDEEATTYAAIAANIWTGYSRAGDTVAEKAITTNNAYNKHDLVGKGQLNTIIVDCENGTLLITPISHMLLCLVGNPESNLGILIAKLQALRRHLSDPLEKVSEYSF</sequence>
<dbReference type="Gene3D" id="3.30.450.30">
    <property type="entry name" value="Dynein light chain 2a, cytoplasmic"/>
    <property type="match status" value="1"/>
</dbReference>
<dbReference type="InterPro" id="IPR037587">
    <property type="entry name" value="LAMTOR2-like"/>
</dbReference>
<dbReference type="GO" id="GO:0005085">
    <property type="term" value="F:guanyl-nucleotide exchange factor activity"/>
    <property type="evidence" value="ECO:0007669"/>
    <property type="project" value="InterPro"/>
</dbReference>
<comment type="similarity">
    <text evidence="1">Belongs to the GAMAD family.</text>
</comment>
<dbReference type="SUPFAM" id="SSF103196">
    <property type="entry name" value="Roadblock/LC7 domain"/>
    <property type="match status" value="1"/>
</dbReference>
<evidence type="ECO:0000313" key="4">
    <source>
        <dbReference type="Proteomes" id="UP000242875"/>
    </source>
</evidence>
<evidence type="ECO:0000256" key="1">
    <source>
        <dbReference type="ARBA" id="ARBA00007191"/>
    </source>
</evidence>
<name>A0A261Y0V6_9FUNG</name>
<dbReference type="Proteomes" id="UP000242875">
    <property type="component" value="Unassembled WGS sequence"/>
</dbReference>
<comment type="caution">
    <text evidence="3">The sequence shown here is derived from an EMBL/GenBank/DDBJ whole genome shotgun (WGS) entry which is preliminary data.</text>
</comment>
<dbReference type="AlphaFoldDB" id="A0A261Y0V6"/>
<dbReference type="GO" id="GO:0060090">
    <property type="term" value="F:molecular adaptor activity"/>
    <property type="evidence" value="ECO:0007669"/>
    <property type="project" value="InterPro"/>
</dbReference>
<keyword evidence="4" id="KW-1185">Reference proteome</keyword>
<dbReference type="PANTHER" id="PTHR13323">
    <property type="entry name" value="LATE ENDOSOMAL/LYSOSOMAL MP1 INTERACTING PROTEIN"/>
    <property type="match status" value="1"/>
</dbReference>
<dbReference type="InterPro" id="IPR004942">
    <property type="entry name" value="Roadblock/LAMTOR2_dom"/>
</dbReference>
<gene>
    <name evidence="3" type="ORF">BZG36_02968</name>
</gene>
<reference evidence="3 4" key="1">
    <citation type="journal article" date="2017" name="Mycologia">
        <title>Bifiguratus adelaidae, gen. et sp. nov., a new member of Mucoromycotina in endophytic and soil-dwelling habitats.</title>
        <authorList>
            <person name="Torres-Cruz T.J."/>
            <person name="Billingsley Tobias T.L."/>
            <person name="Almatruk M."/>
            <person name="Hesse C."/>
            <person name="Kuske C.R."/>
            <person name="Desiro A."/>
            <person name="Benucci G.M."/>
            <person name="Bonito G."/>
            <person name="Stajich J.E."/>
            <person name="Dunlap C."/>
            <person name="Arnold A.E."/>
            <person name="Porras-Alfaro A."/>
        </authorList>
    </citation>
    <scope>NUCLEOTIDE SEQUENCE [LARGE SCALE GENOMIC DNA]</scope>
    <source>
        <strain evidence="3 4">AZ0501</strain>
    </source>
</reference>
<dbReference type="GO" id="GO:0032008">
    <property type="term" value="P:positive regulation of TOR signaling"/>
    <property type="evidence" value="ECO:0007669"/>
    <property type="project" value="InterPro"/>
</dbReference>
<dbReference type="EMBL" id="MVBO01000049">
    <property type="protein sequence ID" value="OZJ04221.1"/>
    <property type="molecule type" value="Genomic_DNA"/>
</dbReference>
<dbReference type="OrthoDB" id="271745at2759"/>
<evidence type="ECO:0000259" key="2">
    <source>
        <dbReference type="SMART" id="SM00960"/>
    </source>
</evidence>
<accession>A0A261Y0V6</accession>
<dbReference type="SMART" id="SM00960">
    <property type="entry name" value="Robl_LC7"/>
    <property type="match status" value="1"/>
</dbReference>
<proteinExistence type="inferred from homology"/>
<protein>
    <recommendedName>
        <fullName evidence="2">Roadblock/LAMTOR2 domain-containing protein</fullName>
    </recommendedName>
</protein>
<dbReference type="FunFam" id="3.30.450.30:FF:000004">
    <property type="entry name" value="ragulator complex protein LAMTOR2"/>
    <property type="match status" value="1"/>
</dbReference>
<feature type="domain" description="Roadblock/LAMTOR2" evidence="2">
    <location>
        <begin position="7"/>
        <end position="111"/>
    </location>
</feature>
<organism evidence="3 4">
    <name type="scientific">Bifiguratus adelaidae</name>
    <dbReference type="NCBI Taxonomy" id="1938954"/>
    <lineage>
        <taxon>Eukaryota</taxon>
        <taxon>Fungi</taxon>
        <taxon>Fungi incertae sedis</taxon>
        <taxon>Mucoromycota</taxon>
        <taxon>Mucoromycotina</taxon>
        <taxon>Endogonomycetes</taxon>
        <taxon>Endogonales</taxon>
        <taxon>Endogonales incertae sedis</taxon>
        <taxon>Bifiguratus</taxon>
    </lineage>
</organism>
<dbReference type="GO" id="GO:0005737">
    <property type="term" value="C:cytoplasm"/>
    <property type="evidence" value="ECO:0007669"/>
    <property type="project" value="UniProtKB-ARBA"/>
</dbReference>
<evidence type="ECO:0000313" key="3">
    <source>
        <dbReference type="EMBL" id="OZJ04221.1"/>
    </source>
</evidence>